<proteinExistence type="inferred from homology"/>
<evidence type="ECO:0000256" key="2">
    <source>
        <dbReference type="ARBA" id="ARBA00023186"/>
    </source>
</evidence>
<keyword evidence="5" id="KW-1185">Reference proteome</keyword>
<reference evidence="6" key="2">
    <citation type="submission" date="2025-08" db="UniProtKB">
        <authorList>
            <consortium name="RefSeq"/>
        </authorList>
    </citation>
    <scope>IDENTIFICATION</scope>
    <source>
        <tissue evidence="6">Young leaves</tissue>
    </source>
</reference>
<dbReference type="GeneID" id="103701315"/>
<evidence type="ECO:0000313" key="6">
    <source>
        <dbReference type="RefSeq" id="XP_026658118.2"/>
    </source>
</evidence>
<dbReference type="Gene3D" id="3.90.20.20">
    <property type="match status" value="1"/>
</dbReference>
<gene>
    <name evidence="6" type="primary">LOC103701315</name>
</gene>
<evidence type="ECO:0000256" key="3">
    <source>
        <dbReference type="RuleBase" id="RU004478"/>
    </source>
</evidence>
<evidence type="ECO:0000313" key="5">
    <source>
        <dbReference type="Proteomes" id="UP000228380"/>
    </source>
</evidence>
<dbReference type="SUPFAM" id="SSF51064">
    <property type="entry name" value="Head domain of nucleotide exchange factor GrpE"/>
    <property type="match status" value="1"/>
</dbReference>
<dbReference type="InterPro" id="IPR009012">
    <property type="entry name" value="GrpE_head"/>
</dbReference>
<dbReference type="RefSeq" id="XP_026658118.2">
    <property type="nucleotide sequence ID" value="XM_026802317.2"/>
</dbReference>
<evidence type="ECO:0000256" key="4">
    <source>
        <dbReference type="SAM" id="MobiDB-lite"/>
    </source>
</evidence>
<dbReference type="SUPFAM" id="SSF58014">
    <property type="entry name" value="Coiled-coil domain of nucleotide exchange factor GrpE"/>
    <property type="match status" value="1"/>
</dbReference>
<dbReference type="PRINTS" id="PR00773">
    <property type="entry name" value="GRPEPROTEIN"/>
</dbReference>
<dbReference type="GO" id="GO:0009507">
    <property type="term" value="C:chloroplast"/>
    <property type="evidence" value="ECO:0007669"/>
    <property type="project" value="TreeGrafter"/>
</dbReference>
<dbReference type="Gene3D" id="2.30.22.10">
    <property type="entry name" value="Head domain of nucleotide exchange factor GrpE"/>
    <property type="match status" value="1"/>
</dbReference>
<dbReference type="Proteomes" id="UP000228380">
    <property type="component" value="Chromosome 14"/>
</dbReference>
<feature type="compositionally biased region" description="Polar residues" evidence="4">
    <location>
        <begin position="38"/>
        <end position="50"/>
    </location>
</feature>
<dbReference type="GO" id="GO:0051082">
    <property type="term" value="F:unfolded protein binding"/>
    <property type="evidence" value="ECO:0007669"/>
    <property type="project" value="TreeGrafter"/>
</dbReference>
<sequence>MPSMAAAFSTHPLSFAPRPLFSPTPPKPVKTLTLALPSTQNPSGRSTSAPTALFASQLPRRSFRAAQKVAETDPKAINGDEENQTPENKSEDKEDKKDIPAMKMLIQAYKKAIIDGDEKSVCEMEVALCAAENEKNDLSAKCTEIAAEIASGRDRLLRLKADFDNFRKKFEKDCLNFTSDIQEEVFQSLLPMVDSFEQAKQKMKPETDKEKKIDASYQGIYKQFVEIMRSFRVSVVETIGKPFDPAIHEAVAREESPLFKAGIVSQEIRRGFFLGDRLHHRLWCSKNSFRY</sequence>
<name>A0A8B8J1N6_PHODC</name>
<dbReference type="PANTHER" id="PTHR21237">
    <property type="entry name" value="GRPE PROTEIN"/>
    <property type="match status" value="1"/>
</dbReference>
<feature type="compositionally biased region" description="Basic and acidic residues" evidence="4">
    <location>
        <begin position="88"/>
        <end position="97"/>
    </location>
</feature>
<dbReference type="PANTHER" id="PTHR21237:SF40">
    <property type="entry name" value="CELL CYCLE AND APOPTOSIS REGULATOR PROTEIN 2"/>
    <property type="match status" value="1"/>
</dbReference>
<accession>A0A8B8J1N6</accession>
<keyword evidence="2" id="KW-0143">Chaperone</keyword>
<organism evidence="5 6">
    <name type="scientific">Phoenix dactylifera</name>
    <name type="common">Date palm</name>
    <dbReference type="NCBI Taxonomy" id="42345"/>
    <lineage>
        <taxon>Eukaryota</taxon>
        <taxon>Viridiplantae</taxon>
        <taxon>Streptophyta</taxon>
        <taxon>Embryophyta</taxon>
        <taxon>Tracheophyta</taxon>
        <taxon>Spermatophyta</taxon>
        <taxon>Magnoliopsida</taxon>
        <taxon>Liliopsida</taxon>
        <taxon>Arecaceae</taxon>
        <taxon>Coryphoideae</taxon>
        <taxon>Phoeniceae</taxon>
        <taxon>Phoenix</taxon>
    </lineage>
</organism>
<dbReference type="AlphaFoldDB" id="A0A8B8J1N6"/>
<dbReference type="GO" id="GO:0006457">
    <property type="term" value="P:protein folding"/>
    <property type="evidence" value="ECO:0007669"/>
    <property type="project" value="InterPro"/>
</dbReference>
<dbReference type="GO" id="GO:0042803">
    <property type="term" value="F:protein homodimerization activity"/>
    <property type="evidence" value="ECO:0007669"/>
    <property type="project" value="InterPro"/>
</dbReference>
<evidence type="ECO:0000256" key="1">
    <source>
        <dbReference type="ARBA" id="ARBA00009054"/>
    </source>
</evidence>
<dbReference type="InterPro" id="IPR013805">
    <property type="entry name" value="GrpE_CC"/>
</dbReference>
<comment type="similarity">
    <text evidence="1 3">Belongs to the GrpE family.</text>
</comment>
<feature type="region of interest" description="Disordered" evidence="4">
    <location>
        <begin position="1"/>
        <end position="97"/>
    </location>
</feature>
<dbReference type="GO" id="GO:0000774">
    <property type="term" value="F:adenyl-nucleotide exchange factor activity"/>
    <property type="evidence" value="ECO:0007669"/>
    <property type="project" value="InterPro"/>
</dbReference>
<dbReference type="GO" id="GO:0051087">
    <property type="term" value="F:protein-folding chaperone binding"/>
    <property type="evidence" value="ECO:0007669"/>
    <property type="project" value="InterPro"/>
</dbReference>
<dbReference type="KEGG" id="pda:103701315"/>
<dbReference type="OrthoDB" id="201635at2759"/>
<dbReference type="InterPro" id="IPR000740">
    <property type="entry name" value="GrpE"/>
</dbReference>
<protein>
    <submittedName>
        <fullName evidence="6">Protein GrpE</fullName>
    </submittedName>
</protein>
<reference evidence="5" key="1">
    <citation type="journal article" date="2019" name="Nat. Commun.">
        <title>Genome-wide association mapping of date palm fruit traits.</title>
        <authorList>
            <person name="Hazzouri K.M."/>
            <person name="Gros-Balthazard M."/>
            <person name="Flowers J.M."/>
            <person name="Copetti D."/>
            <person name="Lemansour A."/>
            <person name="Lebrun M."/>
            <person name="Masmoudi K."/>
            <person name="Ferrand S."/>
            <person name="Dhar M.I."/>
            <person name="Fresquez Z.A."/>
            <person name="Rosas U."/>
            <person name="Zhang J."/>
            <person name="Talag J."/>
            <person name="Lee S."/>
            <person name="Kudrna D."/>
            <person name="Powell R.F."/>
            <person name="Leitch I.J."/>
            <person name="Krueger R.R."/>
            <person name="Wing R.A."/>
            <person name="Amiri K.M.A."/>
            <person name="Purugganan M.D."/>
        </authorList>
    </citation>
    <scope>NUCLEOTIDE SEQUENCE [LARGE SCALE GENOMIC DNA]</scope>
    <source>
        <strain evidence="5">cv. Khalas</strain>
    </source>
</reference>
<dbReference type="HAMAP" id="MF_01151">
    <property type="entry name" value="GrpE"/>
    <property type="match status" value="1"/>
</dbReference>
<dbReference type="Pfam" id="PF01025">
    <property type="entry name" value="GrpE"/>
    <property type="match status" value="1"/>
</dbReference>
<dbReference type="CDD" id="cd00446">
    <property type="entry name" value="GrpE"/>
    <property type="match status" value="1"/>
</dbReference>